<accession>A0A1V3BVR7</accession>
<name>A0A1V3BVR7_9ACTN</name>
<keyword evidence="4" id="KW-1185">Reference proteome</keyword>
<proteinExistence type="predicted"/>
<dbReference type="PANTHER" id="PTHR46558">
    <property type="entry name" value="TRACRIPTIONAL REGULATORY PROTEIN-RELATED-RELATED"/>
    <property type="match status" value="1"/>
</dbReference>
<sequence>MRVRGEVIRAVRRKRGLTQQQLADAIGASRKQVTLWEGNRSSPSAAHLFAVAKRLDVDPRALVADD</sequence>
<evidence type="ECO:0000259" key="2">
    <source>
        <dbReference type="PROSITE" id="PS50943"/>
    </source>
</evidence>
<dbReference type="RefSeq" id="WP_077688965.1">
    <property type="nucleotide sequence ID" value="NZ_MCOK01000001.1"/>
</dbReference>
<evidence type="ECO:0000256" key="1">
    <source>
        <dbReference type="ARBA" id="ARBA00023125"/>
    </source>
</evidence>
<reference evidence="4" key="1">
    <citation type="submission" date="2016-08" db="EMBL/GenBank/DDBJ databases">
        <authorList>
            <person name="Tokovenko B."/>
            <person name="Kalinowski J."/>
        </authorList>
    </citation>
    <scope>NUCLEOTIDE SEQUENCE [LARGE SCALE GENOMIC DNA]</scope>
    <source>
        <strain evidence="4">UTMC102</strain>
    </source>
</reference>
<keyword evidence="1" id="KW-0238">DNA-binding</keyword>
<dbReference type="SMART" id="SM00530">
    <property type="entry name" value="HTH_XRE"/>
    <property type="match status" value="1"/>
</dbReference>
<gene>
    <name evidence="3" type="ORF">NOSIN_01235</name>
</gene>
<comment type="caution">
    <text evidence="3">The sequence shown here is derived from an EMBL/GenBank/DDBJ whole genome shotgun (WGS) entry which is preliminary data.</text>
</comment>
<dbReference type="AlphaFoldDB" id="A0A1V3BVR7"/>
<dbReference type="InterPro" id="IPR010982">
    <property type="entry name" value="Lambda_DNA-bd_dom_sf"/>
</dbReference>
<dbReference type="PANTHER" id="PTHR46558:SF11">
    <property type="entry name" value="HTH-TYPE TRANSCRIPTIONAL REGULATOR XRE"/>
    <property type="match status" value="1"/>
</dbReference>
<dbReference type="SUPFAM" id="SSF47413">
    <property type="entry name" value="lambda repressor-like DNA-binding domains"/>
    <property type="match status" value="1"/>
</dbReference>
<dbReference type="PROSITE" id="PS50943">
    <property type="entry name" value="HTH_CROC1"/>
    <property type="match status" value="1"/>
</dbReference>
<dbReference type="Pfam" id="PF01381">
    <property type="entry name" value="HTH_3"/>
    <property type="match status" value="1"/>
</dbReference>
<dbReference type="GO" id="GO:0003677">
    <property type="term" value="F:DNA binding"/>
    <property type="evidence" value="ECO:0007669"/>
    <property type="project" value="UniProtKB-KW"/>
</dbReference>
<dbReference type="Proteomes" id="UP000189004">
    <property type="component" value="Unassembled WGS sequence"/>
</dbReference>
<dbReference type="OrthoDB" id="4412380at2"/>
<organism evidence="3 4">
    <name type="scientific">Nocardiopsis sinuspersici</name>
    <dbReference type="NCBI Taxonomy" id="501010"/>
    <lineage>
        <taxon>Bacteria</taxon>
        <taxon>Bacillati</taxon>
        <taxon>Actinomycetota</taxon>
        <taxon>Actinomycetes</taxon>
        <taxon>Streptosporangiales</taxon>
        <taxon>Nocardiopsidaceae</taxon>
        <taxon>Nocardiopsis</taxon>
    </lineage>
</organism>
<dbReference type="CDD" id="cd00093">
    <property type="entry name" value="HTH_XRE"/>
    <property type="match status" value="1"/>
</dbReference>
<dbReference type="STRING" id="501010.NOSIN_01235"/>
<evidence type="ECO:0000313" key="3">
    <source>
        <dbReference type="EMBL" id="OOC52621.1"/>
    </source>
</evidence>
<feature type="domain" description="HTH cro/C1-type" evidence="2">
    <location>
        <begin position="8"/>
        <end position="62"/>
    </location>
</feature>
<protein>
    <recommendedName>
        <fullName evidence="2">HTH cro/C1-type domain-containing protein</fullName>
    </recommendedName>
</protein>
<dbReference type="InterPro" id="IPR001387">
    <property type="entry name" value="Cro/C1-type_HTH"/>
</dbReference>
<evidence type="ECO:0000313" key="4">
    <source>
        <dbReference type="Proteomes" id="UP000189004"/>
    </source>
</evidence>
<dbReference type="Gene3D" id="1.10.260.40">
    <property type="entry name" value="lambda repressor-like DNA-binding domains"/>
    <property type="match status" value="1"/>
</dbReference>
<dbReference type="EMBL" id="MCOK01000001">
    <property type="protein sequence ID" value="OOC52621.1"/>
    <property type="molecule type" value="Genomic_DNA"/>
</dbReference>